<keyword evidence="2" id="KW-1185">Reference proteome</keyword>
<evidence type="ECO:0000313" key="1">
    <source>
        <dbReference type="EMBL" id="BBX75012.1"/>
    </source>
</evidence>
<name>A0A7I7MT82_9MYCO</name>
<dbReference type="AlphaFoldDB" id="A0A7I7MT82"/>
<sequence length="187" mass="20403">MLATGGLVGGFDGDAESECFDLVGEAAGVRRRALEPVGTEIAVRNVAVENVAGGDKDRVLNRLAGPCYVPRRPRRRWNWAPRQVPPWNAPRLRRIGPRWPPTAENPSETGRIYGCRQFRGVPGKRPARLARCAELPNRGMSYADFSDGALRTAPLNPGDAVQQLDLIQTQPHRHAGVSFHVPSTAAP</sequence>
<gene>
    <name evidence="1" type="ORF">MSHI_29180</name>
</gene>
<evidence type="ECO:0000313" key="2">
    <source>
        <dbReference type="Proteomes" id="UP000467236"/>
    </source>
</evidence>
<accession>A0A7I7MT82</accession>
<organism evidence="1 2">
    <name type="scientific">Mycobacterium shinjukuense</name>
    <dbReference type="NCBI Taxonomy" id="398694"/>
    <lineage>
        <taxon>Bacteria</taxon>
        <taxon>Bacillati</taxon>
        <taxon>Actinomycetota</taxon>
        <taxon>Actinomycetes</taxon>
        <taxon>Mycobacteriales</taxon>
        <taxon>Mycobacteriaceae</taxon>
        <taxon>Mycobacterium</taxon>
    </lineage>
</organism>
<reference evidence="1 2" key="1">
    <citation type="journal article" date="2019" name="Emerg. Microbes Infect.">
        <title>Comprehensive subspecies identification of 175 nontuberculous mycobacteria species based on 7547 genomic profiles.</title>
        <authorList>
            <person name="Matsumoto Y."/>
            <person name="Kinjo T."/>
            <person name="Motooka D."/>
            <person name="Nabeya D."/>
            <person name="Jung N."/>
            <person name="Uechi K."/>
            <person name="Horii T."/>
            <person name="Iida T."/>
            <person name="Fujita J."/>
            <person name="Nakamura S."/>
        </authorList>
    </citation>
    <scope>NUCLEOTIDE SEQUENCE [LARGE SCALE GENOMIC DNA]</scope>
    <source>
        <strain evidence="1 2">JCM 14233</strain>
    </source>
</reference>
<dbReference type="Proteomes" id="UP000467236">
    <property type="component" value="Chromosome"/>
</dbReference>
<dbReference type="KEGG" id="mshj:MSHI_29180"/>
<dbReference type="EMBL" id="AP022575">
    <property type="protein sequence ID" value="BBX75012.1"/>
    <property type="molecule type" value="Genomic_DNA"/>
</dbReference>
<proteinExistence type="predicted"/>
<protein>
    <submittedName>
        <fullName evidence="1">Uncharacterized protein</fullName>
    </submittedName>
</protein>